<proteinExistence type="predicted"/>
<dbReference type="Gene3D" id="3.40.50.10140">
    <property type="entry name" value="Toll/interleukin-1 receptor homology (TIR) domain"/>
    <property type="match status" value="1"/>
</dbReference>
<dbReference type="PANTHER" id="PTHR32009">
    <property type="entry name" value="TMV RESISTANCE PROTEIN N-LIKE"/>
    <property type="match status" value="1"/>
</dbReference>
<feature type="domain" description="TIR" evidence="2">
    <location>
        <begin position="107"/>
        <end position="256"/>
    </location>
</feature>
<dbReference type="PANTHER" id="PTHR32009:SF153">
    <property type="entry name" value="TMV RESISTANCE PROTEIN N-LIKE"/>
    <property type="match status" value="1"/>
</dbReference>
<dbReference type="InterPro" id="IPR035897">
    <property type="entry name" value="Toll_tir_struct_dom_sf"/>
</dbReference>
<organism evidence="3">
    <name type="scientific">Fagus sylvatica</name>
    <name type="common">Beechnut</name>
    <dbReference type="NCBI Taxonomy" id="28930"/>
    <lineage>
        <taxon>Eukaryota</taxon>
        <taxon>Viridiplantae</taxon>
        <taxon>Streptophyta</taxon>
        <taxon>Embryophyta</taxon>
        <taxon>Tracheophyta</taxon>
        <taxon>Spermatophyta</taxon>
        <taxon>Magnoliopsida</taxon>
        <taxon>eudicotyledons</taxon>
        <taxon>Gunneridae</taxon>
        <taxon>Pentapetalae</taxon>
        <taxon>rosids</taxon>
        <taxon>fabids</taxon>
        <taxon>Fagales</taxon>
        <taxon>Fagaceae</taxon>
        <taxon>Fagus</taxon>
    </lineage>
</organism>
<dbReference type="SMART" id="SM00255">
    <property type="entry name" value="TIR"/>
    <property type="match status" value="1"/>
</dbReference>
<protein>
    <recommendedName>
        <fullName evidence="2">TIR domain-containing protein</fullName>
    </recommendedName>
</protein>
<dbReference type="Pfam" id="PF01582">
    <property type="entry name" value="TIR"/>
    <property type="match status" value="1"/>
</dbReference>
<gene>
    <name evidence="3" type="ORF">FSB_LOCUS16329</name>
</gene>
<keyword evidence="1" id="KW-0520">NAD</keyword>
<sequence length="256" mass="28570">MGRASPIWSLGFATRRLSGAVRGGLREEEVERRGGTSFADLVTGLRDERLSGAVGLSAFSHWASLGLRGLWFFCCDGVCGFAGSRFSSMSTQGASSSSPSSSSTSRWKFDVFLSFRGVDTRKGFTDHLYAALQQKGILTFRDDEKLERGKSISPELLKAIEESRFAIIILSKNYASSTWCLDELAKIVRCMKDTRLTVFPVFYDVDPSDVRNQTGTFEKSFVEHEECFKENIEKVETWRAALREVANLSGWHLQDG</sequence>
<dbReference type="FunFam" id="3.40.50.10140:FF:000007">
    <property type="entry name" value="Disease resistance protein (TIR-NBS-LRR class)"/>
    <property type="match status" value="1"/>
</dbReference>
<evidence type="ECO:0000256" key="1">
    <source>
        <dbReference type="ARBA" id="ARBA00023027"/>
    </source>
</evidence>
<dbReference type="EMBL" id="OIVN01000998">
    <property type="protein sequence ID" value="SPC88447.1"/>
    <property type="molecule type" value="Genomic_DNA"/>
</dbReference>
<reference evidence="3" key="1">
    <citation type="submission" date="2018-02" db="EMBL/GenBank/DDBJ databases">
        <authorList>
            <person name="Cohen D.B."/>
            <person name="Kent A.D."/>
        </authorList>
    </citation>
    <scope>NUCLEOTIDE SEQUENCE</scope>
</reference>
<name>A0A2N9FC40_FAGSY</name>
<evidence type="ECO:0000259" key="2">
    <source>
        <dbReference type="PROSITE" id="PS50104"/>
    </source>
</evidence>
<dbReference type="InterPro" id="IPR000157">
    <property type="entry name" value="TIR_dom"/>
</dbReference>
<dbReference type="AlphaFoldDB" id="A0A2N9FC40"/>
<dbReference type="SUPFAM" id="SSF52200">
    <property type="entry name" value="Toll/Interleukin receptor TIR domain"/>
    <property type="match status" value="1"/>
</dbReference>
<accession>A0A2N9FC40</accession>
<evidence type="ECO:0000313" key="3">
    <source>
        <dbReference type="EMBL" id="SPC88447.1"/>
    </source>
</evidence>
<dbReference type="PROSITE" id="PS50104">
    <property type="entry name" value="TIR"/>
    <property type="match status" value="1"/>
</dbReference>
<dbReference type="GO" id="GO:0007165">
    <property type="term" value="P:signal transduction"/>
    <property type="evidence" value="ECO:0007669"/>
    <property type="project" value="InterPro"/>
</dbReference>